<evidence type="ECO:0000313" key="3">
    <source>
        <dbReference type="Proteomes" id="UP000654482"/>
    </source>
</evidence>
<dbReference type="CDD" id="cd00085">
    <property type="entry name" value="HNHc"/>
    <property type="match status" value="1"/>
</dbReference>
<dbReference type="PANTHER" id="PTHR33877">
    <property type="entry name" value="SLL1193 PROTEIN"/>
    <property type="match status" value="1"/>
</dbReference>
<keyword evidence="3" id="KW-1185">Reference proteome</keyword>
<dbReference type="Pfam" id="PF01844">
    <property type="entry name" value="HNH"/>
    <property type="match status" value="1"/>
</dbReference>
<dbReference type="InterPro" id="IPR003615">
    <property type="entry name" value="HNH_nuc"/>
</dbReference>
<dbReference type="InterPro" id="IPR052892">
    <property type="entry name" value="NA-targeting_endonuclease"/>
</dbReference>
<dbReference type="AlphaFoldDB" id="A0A8J7DYI8"/>
<keyword evidence="2" id="KW-0378">Hydrolase</keyword>
<proteinExistence type="predicted"/>
<dbReference type="Proteomes" id="UP000654482">
    <property type="component" value="Unassembled WGS sequence"/>
</dbReference>
<dbReference type="EMBL" id="JADEWZ010000011">
    <property type="protein sequence ID" value="MBE9116051.1"/>
    <property type="molecule type" value="Genomic_DNA"/>
</dbReference>
<dbReference type="GO" id="GO:0003676">
    <property type="term" value="F:nucleic acid binding"/>
    <property type="evidence" value="ECO:0007669"/>
    <property type="project" value="InterPro"/>
</dbReference>
<name>A0A8J7DYI8_9CYAN</name>
<dbReference type="PANTHER" id="PTHR33877:SF1">
    <property type="entry name" value="TYPE IV METHYL-DIRECTED RESTRICTION ENZYME ECOKMCRA"/>
    <property type="match status" value="1"/>
</dbReference>
<dbReference type="RefSeq" id="WP_194029144.1">
    <property type="nucleotide sequence ID" value="NZ_JADEWZ010000011.1"/>
</dbReference>
<reference evidence="2" key="1">
    <citation type="submission" date="2020-10" db="EMBL/GenBank/DDBJ databases">
        <authorList>
            <person name="Castelo-Branco R."/>
            <person name="Eusebio N."/>
            <person name="Adriana R."/>
            <person name="Vieira A."/>
            <person name="Brugerolle De Fraissinette N."/>
            <person name="Rezende De Castro R."/>
            <person name="Schneider M.P."/>
            <person name="Vasconcelos V."/>
            <person name="Leao P.N."/>
        </authorList>
    </citation>
    <scope>NUCLEOTIDE SEQUENCE</scope>
    <source>
        <strain evidence="2">LEGE 07157</strain>
    </source>
</reference>
<evidence type="ECO:0000259" key="1">
    <source>
        <dbReference type="SMART" id="SM00507"/>
    </source>
</evidence>
<sequence length="148" mass="17073">MSRRKIPTAIQEQVRQRAKELCEYCHASERWQYVRFNIEHIIPRDRGGTDDLENLALACFHCNRRKSNKISAIDPESGVEVSLFNPRENLWSEHFVWSKDGLYIQALTTTGFVTIEVLSLNRDRAIAIRAADREIGRHPPSNDPIATK</sequence>
<keyword evidence="2" id="KW-0540">Nuclease</keyword>
<dbReference type="Gene3D" id="1.10.30.50">
    <property type="match status" value="1"/>
</dbReference>
<comment type="caution">
    <text evidence="2">The sequence shown here is derived from an EMBL/GenBank/DDBJ whole genome shotgun (WGS) entry which is preliminary data.</text>
</comment>
<feature type="domain" description="HNH nuclease" evidence="1">
    <location>
        <begin position="9"/>
        <end position="64"/>
    </location>
</feature>
<organism evidence="2 3">
    <name type="scientific">Lusitaniella coriacea LEGE 07157</name>
    <dbReference type="NCBI Taxonomy" id="945747"/>
    <lineage>
        <taxon>Bacteria</taxon>
        <taxon>Bacillati</taxon>
        <taxon>Cyanobacteriota</taxon>
        <taxon>Cyanophyceae</taxon>
        <taxon>Spirulinales</taxon>
        <taxon>Lusitaniellaceae</taxon>
        <taxon>Lusitaniella</taxon>
    </lineage>
</organism>
<protein>
    <submittedName>
        <fullName evidence="2">HNH endonuclease</fullName>
    </submittedName>
</protein>
<dbReference type="GO" id="GO:0008270">
    <property type="term" value="F:zinc ion binding"/>
    <property type="evidence" value="ECO:0007669"/>
    <property type="project" value="InterPro"/>
</dbReference>
<gene>
    <name evidence="2" type="ORF">IQ249_09105</name>
</gene>
<dbReference type="SMART" id="SM00507">
    <property type="entry name" value="HNHc"/>
    <property type="match status" value="1"/>
</dbReference>
<accession>A0A8J7DYI8</accession>
<dbReference type="GO" id="GO:0004519">
    <property type="term" value="F:endonuclease activity"/>
    <property type="evidence" value="ECO:0007669"/>
    <property type="project" value="UniProtKB-KW"/>
</dbReference>
<keyword evidence="2" id="KW-0255">Endonuclease</keyword>
<dbReference type="InterPro" id="IPR002711">
    <property type="entry name" value="HNH"/>
</dbReference>
<evidence type="ECO:0000313" key="2">
    <source>
        <dbReference type="EMBL" id="MBE9116051.1"/>
    </source>
</evidence>